<name>A0A3M4M9E1_PSECI</name>
<keyword evidence="1" id="KW-1133">Transmembrane helix</keyword>
<reference evidence="2 3" key="1">
    <citation type="submission" date="2018-08" db="EMBL/GenBank/DDBJ databases">
        <title>Recombination of ecologically and evolutionarily significant loci maintains genetic cohesion in the Pseudomonas syringae species complex.</title>
        <authorList>
            <person name="Dillon M."/>
            <person name="Thakur S."/>
            <person name="Almeida R.N.D."/>
            <person name="Weir B.S."/>
            <person name="Guttman D.S."/>
        </authorList>
    </citation>
    <scope>NUCLEOTIDE SEQUENCE [LARGE SCALE GENOMIC DNA]</scope>
    <source>
        <strain evidence="2 3">ICMP 3353</strain>
    </source>
</reference>
<keyword evidence="1" id="KW-0472">Membrane</keyword>
<feature type="transmembrane region" description="Helical" evidence="1">
    <location>
        <begin position="172"/>
        <end position="192"/>
    </location>
</feature>
<organism evidence="2 3">
    <name type="scientific">Pseudomonas cichorii</name>
    <dbReference type="NCBI Taxonomy" id="36746"/>
    <lineage>
        <taxon>Bacteria</taxon>
        <taxon>Pseudomonadati</taxon>
        <taxon>Pseudomonadota</taxon>
        <taxon>Gammaproteobacteria</taxon>
        <taxon>Pseudomonadales</taxon>
        <taxon>Pseudomonadaceae</taxon>
        <taxon>Pseudomonas</taxon>
    </lineage>
</organism>
<comment type="caution">
    <text evidence="2">The sequence shown here is derived from an EMBL/GenBank/DDBJ whole genome shotgun (WGS) entry which is preliminary data.</text>
</comment>
<feature type="transmembrane region" description="Helical" evidence="1">
    <location>
        <begin position="34"/>
        <end position="52"/>
    </location>
</feature>
<proteinExistence type="predicted"/>
<accession>A0A3M4M9E1</accession>
<protein>
    <submittedName>
        <fullName evidence="2">Uncharacterized protein</fullName>
    </submittedName>
</protein>
<dbReference type="EMBL" id="RBRE01000013">
    <property type="protein sequence ID" value="RMQ50163.1"/>
    <property type="molecule type" value="Genomic_DNA"/>
</dbReference>
<dbReference type="AlphaFoldDB" id="A0A3M4M9E1"/>
<feature type="transmembrane region" description="Helical" evidence="1">
    <location>
        <begin position="64"/>
        <end position="86"/>
    </location>
</feature>
<keyword evidence="1" id="KW-0812">Transmembrane</keyword>
<evidence type="ECO:0000313" key="3">
    <source>
        <dbReference type="Proteomes" id="UP000277236"/>
    </source>
</evidence>
<feature type="transmembrane region" description="Helical" evidence="1">
    <location>
        <begin position="204"/>
        <end position="226"/>
    </location>
</feature>
<feature type="transmembrane region" description="Helical" evidence="1">
    <location>
        <begin position="306"/>
        <end position="326"/>
    </location>
</feature>
<sequence length="327" mass="37703">MRQMQIQKIQEDIGEHRKLFVRLPFARLFRRREYAVTAGYLLIISIFMLYMTGRDGVTWFVDTLPWMSYCMVVLMISLMRCVDVIAMTRSDAIERLTGIVRPAGCTAHIGLQVQEQQWFVQRYQCPGEQLSSQALALEEQWCSWQRIRSRAGDDQAGDFKRFYFSFPESGRFMTLLVGFFAIVASLIITLGATPTAYFELLDDWRGYTVFVIQVTLLLAYAALPLLGAKVMLRELFLTLLDYINAMEITDRGFYRYIRQMIWSAGVKPGPSRFDGKVLAAVEQVVDFFHLSPFAALRASTGFPGWYIRKVPFVLNFVFGFLVLWLLS</sequence>
<evidence type="ECO:0000256" key="1">
    <source>
        <dbReference type="SAM" id="Phobius"/>
    </source>
</evidence>
<dbReference type="Proteomes" id="UP000277236">
    <property type="component" value="Unassembled WGS sequence"/>
</dbReference>
<gene>
    <name evidence="2" type="ORF">ALQ04_02337</name>
</gene>
<evidence type="ECO:0000313" key="2">
    <source>
        <dbReference type="EMBL" id="RMQ50163.1"/>
    </source>
</evidence>